<dbReference type="RefSeq" id="WP_132493443.1">
    <property type="nucleotide sequence ID" value="NZ_SMKW01000079.1"/>
</dbReference>
<dbReference type="EMBL" id="SMKW01000079">
    <property type="protein sequence ID" value="TDD39177.1"/>
    <property type="molecule type" value="Genomic_DNA"/>
</dbReference>
<evidence type="ECO:0000256" key="4">
    <source>
        <dbReference type="ARBA" id="ARBA00022833"/>
    </source>
</evidence>
<keyword evidence="4" id="KW-0862">Zinc</keyword>
<protein>
    <submittedName>
        <fullName evidence="6">Mycofactocin biosynthesis peptidyl-dipeptidase MftE</fullName>
    </submittedName>
</protein>
<evidence type="ECO:0000313" key="7">
    <source>
        <dbReference type="Proteomes" id="UP000294947"/>
    </source>
</evidence>
<accession>A0A4V2YJL9</accession>
<dbReference type="GO" id="GO:0009231">
    <property type="term" value="P:riboflavin biosynthetic process"/>
    <property type="evidence" value="ECO:0007669"/>
    <property type="project" value="TreeGrafter"/>
</dbReference>
<comment type="caution">
    <text evidence="6">The sequence shown here is derived from an EMBL/GenBank/DDBJ whole genome shotgun (WGS) entry which is preliminary data.</text>
</comment>
<sequence>MSLLLAEQSWPDLKGRRPLVVVPLGSCEQHGLHLPVDTDSSIATAVAWQAVRELGADTDVLLAPTQPYTASGEHEGFPGTVSIGCEAVHLLLVELGRSLSRWCGRMLIVNGHGGNNATLAEAVAQLRRERRDVAWWPCAVGRGDAHAGRTETSMLMALRPLAVRGDRARAGRTEPVEELMGELVRTSVRAVSSNGVLGDPSGASAAEGENLLNEMSTRLSAAVRSWTVRRGRLVRAPAGVMS</sequence>
<dbReference type="Proteomes" id="UP000294947">
    <property type="component" value="Unassembled WGS sequence"/>
</dbReference>
<dbReference type="GO" id="GO:0046872">
    <property type="term" value="F:metal ion binding"/>
    <property type="evidence" value="ECO:0007669"/>
    <property type="project" value="UniProtKB-KW"/>
</dbReference>
<keyword evidence="2" id="KW-0479">Metal-binding</keyword>
<name>A0A4V2YJL9_9PSEU</name>
<dbReference type="NCBIfam" id="TIGR03964">
    <property type="entry name" value="mycofact_creat"/>
    <property type="match status" value="1"/>
</dbReference>
<proteinExistence type="inferred from homology"/>
<evidence type="ECO:0000256" key="2">
    <source>
        <dbReference type="ARBA" id="ARBA00022723"/>
    </source>
</evidence>
<dbReference type="PANTHER" id="PTHR35005">
    <property type="entry name" value="3-DEHYDRO-SCYLLO-INOSOSE HYDROLASE"/>
    <property type="match status" value="1"/>
</dbReference>
<comment type="similarity">
    <text evidence="5">Belongs to the creatininase superfamily.</text>
</comment>
<dbReference type="PANTHER" id="PTHR35005:SF1">
    <property type="entry name" value="2-AMINO-5-FORMYLAMINO-6-RIBOSYLAMINOPYRIMIDIN-4(3H)-ONE 5'-MONOPHOSPHATE DEFORMYLASE"/>
    <property type="match status" value="1"/>
</dbReference>
<dbReference type="GO" id="GO:0016811">
    <property type="term" value="F:hydrolase activity, acting on carbon-nitrogen (but not peptide) bonds, in linear amides"/>
    <property type="evidence" value="ECO:0007669"/>
    <property type="project" value="TreeGrafter"/>
</dbReference>
<dbReference type="InterPro" id="IPR003785">
    <property type="entry name" value="Creatininase/forma_Hydrolase"/>
</dbReference>
<keyword evidence="7" id="KW-1185">Reference proteome</keyword>
<comment type="cofactor">
    <cofactor evidence="1">
        <name>Zn(2+)</name>
        <dbReference type="ChEBI" id="CHEBI:29105"/>
    </cofactor>
</comment>
<dbReference type="Gene3D" id="3.40.50.10310">
    <property type="entry name" value="Creatininase"/>
    <property type="match status" value="1"/>
</dbReference>
<reference evidence="6 7" key="1">
    <citation type="submission" date="2019-03" db="EMBL/GenBank/DDBJ databases">
        <title>Draft genome sequences of novel Actinobacteria.</title>
        <authorList>
            <person name="Sahin N."/>
            <person name="Ay H."/>
            <person name="Saygin H."/>
        </authorList>
    </citation>
    <scope>NUCLEOTIDE SEQUENCE [LARGE SCALE GENOMIC DNA]</scope>
    <source>
        <strain evidence="6 7">7K502</strain>
    </source>
</reference>
<evidence type="ECO:0000256" key="3">
    <source>
        <dbReference type="ARBA" id="ARBA00022801"/>
    </source>
</evidence>
<evidence type="ECO:0000313" key="6">
    <source>
        <dbReference type="EMBL" id="TDD39177.1"/>
    </source>
</evidence>
<gene>
    <name evidence="6" type="primary">mftE</name>
    <name evidence="6" type="ORF">E1288_37525</name>
</gene>
<keyword evidence="3" id="KW-0378">Hydrolase</keyword>
<evidence type="ECO:0000256" key="5">
    <source>
        <dbReference type="ARBA" id="ARBA00024029"/>
    </source>
</evidence>
<dbReference type="Pfam" id="PF02633">
    <property type="entry name" value="Creatininase"/>
    <property type="match status" value="1"/>
</dbReference>
<dbReference type="OrthoDB" id="9801445at2"/>
<organism evidence="6 7">
    <name type="scientific">Saccharopolyspora elongata</name>
    <dbReference type="NCBI Taxonomy" id="2530387"/>
    <lineage>
        <taxon>Bacteria</taxon>
        <taxon>Bacillati</taxon>
        <taxon>Actinomycetota</taxon>
        <taxon>Actinomycetes</taxon>
        <taxon>Pseudonocardiales</taxon>
        <taxon>Pseudonocardiaceae</taxon>
        <taxon>Saccharopolyspora</taxon>
    </lineage>
</organism>
<evidence type="ECO:0000256" key="1">
    <source>
        <dbReference type="ARBA" id="ARBA00001947"/>
    </source>
</evidence>
<dbReference type="InterPro" id="IPR023871">
    <property type="entry name" value="MftE"/>
</dbReference>
<dbReference type="AlphaFoldDB" id="A0A4V2YJL9"/>
<dbReference type="InterPro" id="IPR024087">
    <property type="entry name" value="Creatininase-like_sf"/>
</dbReference>
<dbReference type="SUPFAM" id="SSF102215">
    <property type="entry name" value="Creatininase"/>
    <property type="match status" value="1"/>
</dbReference>